<sequence length="199" mass="21503">MLVALAVGLVLAPPSSAGITHFDQSAQDGGNVSYCYTSSVPAYLKDNISGGMDYMDTRLSGIPAVTYHSSCDVAVSDGTPRTDIAWFEGWRDGVYGETFCKYAWPNDGSSNEGECDQDHIWLVAEAVRRDAPNDEHGYSSLVCHEGGHALGFIGDYDADHPPGGIDQQDCMGGRSMFEPSPADTVYSNHHVSDFNAYYN</sequence>
<keyword evidence="3" id="KW-1185">Reference proteome</keyword>
<feature type="signal peptide" evidence="1">
    <location>
        <begin position="1"/>
        <end position="17"/>
    </location>
</feature>
<gene>
    <name evidence="2" type="ORF">BJ982_000299</name>
</gene>
<evidence type="ECO:0000256" key="1">
    <source>
        <dbReference type="SAM" id="SignalP"/>
    </source>
</evidence>
<dbReference type="Proteomes" id="UP000542210">
    <property type="component" value="Unassembled WGS sequence"/>
</dbReference>
<evidence type="ECO:0000313" key="2">
    <source>
        <dbReference type="EMBL" id="MBB4698755.1"/>
    </source>
</evidence>
<keyword evidence="1" id="KW-0732">Signal</keyword>
<reference evidence="2 3" key="1">
    <citation type="submission" date="2020-08" db="EMBL/GenBank/DDBJ databases">
        <title>Sequencing the genomes of 1000 actinobacteria strains.</title>
        <authorList>
            <person name="Klenk H.-P."/>
        </authorList>
    </citation>
    <scope>NUCLEOTIDE SEQUENCE [LARGE SCALE GENOMIC DNA]</scope>
    <source>
        <strain evidence="2 3">DSM 45784</strain>
    </source>
</reference>
<comment type="caution">
    <text evidence="2">The sequence shown here is derived from an EMBL/GenBank/DDBJ whole genome shotgun (WGS) entry which is preliminary data.</text>
</comment>
<accession>A0A7W7G7Q5</accession>
<dbReference type="RefSeq" id="WP_184875822.1">
    <property type="nucleotide sequence ID" value="NZ_BOOV01000013.1"/>
</dbReference>
<name>A0A7W7G7Q5_9ACTN</name>
<dbReference type="AlphaFoldDB" id="A0A7W7G7Q5"/>
<dbReference type="EMBL" id="JACHND010000001">
    <property type="protein sequence ID" value="MBB4698755.1"/>
    <property type="molecule type" value="Genomic_DNA"/>
</dbReference>
<proteinExistence type="predicted"/>
<evidence type="ECO:0000313" key="3">
    <source>
        <dbReference type="Proteomes" id="UP000542210"/>
    </source>
</evidence>
<organism evidence="2 3">
    <name type="scientific">Sphaerisporangium siamense</name>
    <dbReference type="NCBI Taxonomy" id="795645"/>
    <lineage>
        <taxon>Bacteria</taxon>
        <taxon>Bacillati</taxon>
        <taxon>Actinomycetota</taxon>
        <taxon>Actinomycetes</taxon>
        <taxon>Streptosporangiales</taxon>
        <taxon>Streptosporangiaceae</taxon>
        <taxon>Sphaerisporangium</taxon>
    </lineage>
</organism>
<protein>
    <recommendedName>
        <fullName evidence="4">Peptidase M43 pregnancy-associated plasma-A domain-containing protein</fullName>
    </recommendedName>
</protein>
<feature type="chain" id="PRO_5038533590" description="Peptidase M43 pregnancy-associated plasma-A domain-containing protein" evidence="1">
    <location>
        <begin position="18"/>
        <end position="199"/>
    </location>
</feature>
<evidence type="ECO:0008006" key="4">
    <source>
        <dbReference type="Google" id="ProtNLM"/>
    </source>
</evidence>